<reference evidence="3 4" key="1">
    <citation type="journal article" date="2020" name="G3 (Bethesda)">
        <title>Improved Reference Genome for Cyclotella cryptica CCMP332, a Model for Cell Wall Morphogenesis, Salinity Adaptation, and Lipid Production in Diatoms (Bacillariophyta).</title>
        <authorList>
            <person name="Roberts W.R."/>
            <person name="Downey K.M."/>
            <person name="Ruck E.C."/>
            <person name="Traller J.C."/>
            <person name="Alverson A.J."/>
        </authorList>
    </citation>
    <scope>NUCLEOTIDE SEQUENCE [LARGE SCALE GENOMIC DNA]</scope>
    <source>
        <strain evidence="3 4">CCMP332</strain>
    </source>
</reference>
<dbReference type="CDD" id="cd02440">
    <property type="entry name" value="AdoMet_MTases"/>
    <property type="match status" value="1"/>
</dbReference>
<dbReference type="InterPro" id="IPR029063">
    <property type="entry name" value="SAM-dependent_MTases_sf"/>
</dbReference>
<dbReference type="Gene3D" id="3.40.50.150">
    <property type="entry name" value="Vaccinia Virus protein VP39"/>
    <property type="match status" value="1"/>
</dbReference>
<evidence type="ECO:0000313" key="3">
    <source>
        <dbReference type="EMBL" id="KAL3801366.1"/>
    </source>
</evidence>
<dbReference type="SUPFAM" id="SSF53335">
    <property type="entry name" value="S-adenosyl-L-methionine-dependent methyltransferases"/>
    <property type="match status" value="1"/>
</dbReference>
<evidence type="ECO:0000313" key="2">
    <source>
        <dbReference type="EMBL" id="KAL3786024.1"/>
    </source>
</evidence>
<accession>A0ABD3QP17</accession>
<keyword evidence="4" id="KW-1185">Reference proteome</keyword>
<comment type="caution">
    <text evidence="3">The sequence shown here is derived from an EMBL/GenBank/DDBJ whole genome shotgun (WGS) entry which is preliminary data.</text>
</comment>
<dbReference type="Pfam" id="PF01739">
    <property type="entry name" value="CheR"/>
    <property type="match status" value="1"/>
</dbReference>
<gene>
    <name evidence="2" type="ORF">HJC23_001421</name>
    <name evidence="3" type="ORF">HJC23_006976</name>
</gene>
<dbReference type="EMBL" id="JABMIG020000027">
    <property type="protein sequence ID" value="KAL3801366.1"/>
    <property type="molecule type" value="Genomic_DNA"/>
</dbReference>
<evidence type="ECO:0000313" key="4">
    <source>
        <dbReference type="Proteomes" id="UP001516023"/>
    </source>
</evidence>
<reference evidence="3" key="2">
    <citation type="submission" date="2024-11" db="EMBL/GenBank/DDBJ databases">
        <authorList>
            <person name="Roberts W.R."/>
            <person name="Alverson A.J."/>
        </authorList>
    </citation>
    <scope>NUCLEOTIDE SEQUENCE</scope>
    <source>
        <strain evidence="3">CCMP332</strain>
    </source>
</reference>
<feature type="domain" description="MCP methyltransferase CheR-type SAM-binding" evidence="1">
    <location>
        <begin position="148"/>
        <end position="211"/>
    </location>
</feature>
<name>A0ABD3QP17_9STRA</name>
<dbReference type="InterPro" id="IPR022642">
    <property type="entry name" value="CheR_C"/>
</dbReference>
<sequence>MPRGFRKNVIFNRDRERSKYSSYNVYRQITQLIFACGCVLALSQLLTYGNHPYYKLENVVQNSNERGLESIPASNGADSVRSKTIAKIDHPPPVEAHLVEAPDKTTPVEGAPIEAVRNDTDSDMIISKAMQVSHATNMNRYPDEYLAVKEFLRKRSSSGNKVKILSFGSSYGDEAISLAALYFNEEEGFPDVAIYGYDIDEETLNSAKENVARRGKPLPIHFFDGRKTPLNIDGKYDAIFANSVLCDATSDPLTLAAVEAHFPFQDFEASLSKLDAALSDGGVLAIVNSSYNFADSTLAKRYEVVAQCSGDFVPRIDHKRHEFISNHENSKKDCVWMKKRSVDFL</sequence>
<organism evidence="3 4">
    <name type="scientific">Cyclotella cryptica</name>
    <dbReference type="NCBI Taxonomy" id="29204"/>
    <lineage>
        <taxon>Eukaryota</taxon>
        <taxon>Sar</taxon>
        <taxon>Stramenopiles</taxon>
        <taxon>Ochrophyta</taxon>
        <taxon>Bacillariophyta</taxon>
        <taxon>Coscinodiscophyceae</taxon>
        <taxon>Thalassiosirophycidae</taxon>
        <taxon>Stephanodiscales</taxon>
        <taxon>Stephanodiscaceae</taxon>
        <taxon>Cyclotella</taxon>
    </lineage>
</organism>
<evidence type="ECO:0000259" key="1">
    <source>
        <dbReference type="Pfam" id="PF01739"/>
    </source>
</evidence>
<proteinExistence type="predicted"/>
<dbReference type="Proteomes" id="UP001516023">
    <property type="component" value="Unassembled WGS sequence"/>
</dbReference>
<dbReference type="EMBL" id="JABMIG020000204">
    <property type="protein sequence ID" value="KAL3786024.1"/>
    <property type="molecule type" value="Genomic_DNA"/>
</dbReference>
<protein>
    <recommendedName>
        <fullName evidence="1">MCP methyltransferase CheR-type SAM-binding domain-containing protein</fullName>
    </recommendedName>
</protein>
<dbReference type="AlphaFoldDB" id="A0ABD3QP17"/>